<gene>
    <name evidence="1" type="ORF">UCMB321_4610</name>
</gene>
<protein>
    <submittedName>
        <fullName evidence="1">Uncharacterized protein</fullName>
    </submittedName>
</protein>
<comment type="caution">
    <text evidence="1">The sequence shown here is derived from an EMBL/GenBank/DDBJ whole genome shotgun (WGS) entry which is preliminary data.</text>
</comment>
<keyword evidence="2" id="KW-1185">Reference proteome</keyword>
<dbReference type="PATRIC" id="fig|226910.6.peg.4600"/>
<reference evidence="1 2" key="1">
    <citation type="submission" date="2015-01" db="EMBL/GenBank/DDBJ databases">
        <title>Complete genome of Pseudomonas batumici UCM B-321 producer of the batumin antibiotic with strong antistaphilococcal and potential anticancer activity.</title>
        <authorList>
            <person name="Klochko V.V."/>
            <person name="Zelena L.B."/>
            <person name="Elena K.A."/>
            <person name="Reva O.N."/>
        </authorList>
    </citation>
    <scope>NUCLEOTIDE SEQUENCE [LARGE SCALE GENOMIC DNA]</scope>
    <source>
        <strain evidence="1 2">UCM B-321</strain>
    </source>
</reference>
<evidence type="ECO:0000313" key="2">
    <source>
        <dbReference type="Proteomes" id="UP000031535"/>
    </source>
</evidence>
<proteinExistence type="predicted"/>
<dbReference type="EMBL" id="JXDG01000060">
    <property type="protein sequence ID" value="KIH81615.1"/>
    <property type="molecule type" value="Genomic_DNA"/>
</dbReference>
<organism evidence="1 2">
    <name type="scientific">Pseudomonas batumici</name>
    <dbReference type="NCBI Taxonomy" id="226910"/>
    <lineage>
        <taxon>Bacteria</taxon>
        <taxon>Pseudomonadati</taxon>
        <taxon>Pseudomonadota</taxon>
        <taxon>Gammaproteobacteria</taxon>
        <taxon>Pseudomonadales</taxon>
        <taxon>Pseudomonadaceae</taxon>
        <taxon>Pseudomonas</taxon>
    </lineage>
</organism>
<name>A0A0C2I3R4_9PSED</name>
<dbReference type="AlphaFoldDB" id="A0A0C2I3R4"/>
<evidence type="ECO:0000313" key="1">
    <source>
        <dbReference type="EMBL" id="KIH81615.1"/>
    </source>
</evidence>
<sequence length="50" mass="5788">MLCPHSTENNPDSQLAHLPTSCPNLCSKGIPFLRRLFARRWFGIPWLAFF</sequence>
<dbReference type="Proteomes" id="UP000031535">
    <property type="component" value="Unassembled WGS sequence"/>
</dbReference>
<accession>A0A0C2I3R4</accession>